<evidence type="ECO:0000313" key="13">
    <source>
        <dbReference type="Proteomes" id="UP000187408"/>
    </source>
</evidence>
<evidence type="ECO:0000256" key="3">
    <source>
        <dbReference type="ARBA" id="ARBA00022618"/>
    </source>
</evidence>
<accession>A0A1R1MJK7</accession>
<sequence>MITVKKAQLYKTVFKPEDLPDTPYNEVAFVGRSNVGKSSLLNTVVKNYRLAKVSSLPGKTRSVNFYFINDKFFVVDLPGYGFAKLSKAEQQRWKKLIESYLIDRDKLKGVFLLIDAKVGPTEKDIIMREWLDYYGIPYCVVATKVDKLRKQSEKATLKKMIRRKLGIDEDIQIIPFSAKTREGRIEILKQIEQFLEQ</sequence>
<dbReference type="CDD" id="cd01876">
    <property type="entry name" value="YihA_EngB"/>
    <property type="match status" value="1"/>
</dbReference>
<dbReference type="GO" id="GO:0046872">
    <property type="term" value="F:metal ion binding"/>
    <property type="evidence" value="ECO:0007669"/>
    <property type="project" value="UniProtKB-KW"/>
</dbReference>
<dbReference type="InterPro" id="IPR006073">
    <property type="entry name" value="GTP-bd"/>
</dbReference>
<dbReference type="PANTHER" id="PTHR11649">
    <property type="entry name" value="MSS1/TRME-RELATED GTP-BINDING PROTEIN"/>
    <property type="match status" value="1"/>
</dbReference>
<organism evidence="12 13">
    <name type="scientific">Desulfurobacterium indicum</name>
    <dbReference type="NCBI Taxonomy" id="1914305"/>
    <lineage>
        <taxon>Bacteria</taxon>
        <taxon>Pseudomonadati</taxon>
        <taxon>Aquificota</taxon>
        <taxon>Aquificia</taxon>
        <taxon>Desulfurobacteriales</taxon>
        <taxon>Desulfurobacteriaceae</taxon>
        <taxon>Desulfurobacterium</taxon>
    </lineage>
</organism>
<dbReference type="AlphaFoldDB" id="A0A1R1MJK7"/>
<dbReference type="Gene3D" id="3.40.50.300">
    <property type="entry name" value="P-loop containing nucleotide triphosphate hydrolases"/>
    <property type="match status" value="1"/>
</dbReference>
<comment type="cofactor">
    <cofactor evidence="1">
        <name>Mg(2+)</name>
        <dbReference type="ChEBI" id="CHEBI:18420"/>
    </cofactor>
</comment>
<evidence type="ECO:0000256" key="1">
    <source>
        <dbReference type="ARBA" id="ARBA00001946"/>
    </source>
</evidence>
<dbReference type="Pfam" id="PF01926">
    <property type="entry name" value="MMR_HSR1"/>
    <property type="match status" value="1"/>
</dbReference>
<evidence type="ECO:0000256" key="8">
    <source>
        <dbReference type="ARBA" id="ARBA00023210"/>
    </source>
</evidence>
<keyword evidence="3 10" id="KW-0132">Cell division</keyword>
<dbReference type="Proteomes" id="UP000187408">
    <property type="component" value="Unassembled WGS sequence"/>
</dbReference>
<dbReference type="GO" id="GO:0000917">
    <property type="term" value="P:division septum assembly"/>
    <property type="evidence" value="ECO:0007669"/>
    <property type="project" value="UniProtKB-KW"/>
</dbReference>
<dbReference type="GO" id="GO:0005829">
    <property type="term" value="C:cytosol"/>
    <property type="evidence" value="ECO:0007669"/>
    <property type="project" value="TreeGrafter"/>
</dbReference>
<evidence type="ECO:0000256" key="9">
    <source>
        <dbReference type="ARBA" id="ARBA00023306"/>
    </source>
</evidence>
<keyword evidence="4" id="KW-0479">Metal-binding</keyword>
<evidence type="ECO:0000256" key="6">
    <source>
        <dbReference type="ARBA" id="ARBA00022842"/>
    </source>
</evidence>
<dbReference type="InterPro" id="IPR005225">
    <property type="entry name" value="Small_GTP-bd"/>
</dbReference>
<name>A0A1R1MJK7_9BACT</name>
<comment type="function">
    <text evidence="10">Necessary for normal cell division and for the maintenance of normal septation.</text>
</comment>
<dbReference type="PROSITE" id="PS51706">
    <property type="entry name" value="G_ENGB"/>
    <property type="match status" value="1"/>
</dbReference>
<protein>
    <recommendedName>
        <fullName evidence="10">Probable GTP-binding protein EngB</fullName>
    </recommendedName>
</protein>
<dbReference type="GO" id="GO:0005525">
    <property type="term" value="F:GTP binding"/>
    <property type="evidence" value="ECO:0007669"/>
    <property type="project" value="UniProtKB-UniRule"/>
</dbReference>
<evidence type="ECO:0000259" key="11">
    <source>
        <dbReference type="PROSITE" id="PS51706"/>
    </source>
</evidence>
<dbReference type="InterPro" id="IPR030393">
    <property type="entry name" value="G_ENGB_dom"/>
</dbReference>
<keyword evidence="8 10" id="KW-0717">Septation</keyword>
<evidence type="ECO:0000256" key="4">
    <source>
        <dbReference type="ARBA" id="ARBA00022723"/>
    </source>
</evidence>
<dbReference type="RefSeq" id="WP_076713517.1">
    <property type="nucleotide sequence ID" value="NZ_MOEN01000035.1"/>
</dbReference>
<gene>
    <name evidence="10" type="primary">engB</name>
    <name evidence="12" type="ORF">BLW93_07720</name>
</gene>
<reference evidence="12 13" key="1">
    <citation type="submission" date="2016-10" db="EMBL/GenBank/DDBJ databases">
        <title>Genome sequence of a sulfur-reducing bacterium Desulfurobacterium indicum K6013.</title>
        <authorList>
            <person name="Cao J."/>
            <person name="Shao Z."/>
            <person name="Alain K."/>
            <person name="Jebbar M."/>
        </authorList>
    </citation>
    <scope>NUCLEOTIDE SEQUENCE [LARGE SCALE GENOMIC DNA]</scope>
    <source>
        <strain evidence="12 13">K6013</strain>
    </source>
</reference>
<evidence type="ECO:0000256" key="10">
    <source>
        <dbReference type="HAMAP-Rule" id="MF_00321"/>
    </source>
</evidence>
<comment type="similarity">
    <text evidence="2 10">Belongs to the TRAFAC class TrmE-Era-EngA-EngB-Septin-like GTPase superfamily. EngB GTPase family.</text>
</comment>
<keyword evidence="5 10" id="KW-0547">Nucleotide-binding</keyword>
<feature type="domain" description="EngB-type G" evidence="11">
    <location>
        <begin position="23"/>
        <end position="197"/>
    </location>
</feature>
<proteinExistence type="inferred from homology"/>
<dbReference type="STRING" id="1914305.BLW93_07720"/>
<dbReference type="NCBIfam" id="TIGR03598">
    <property type="entry name" value="GTPase_YsxC"/>
    <property type="match status" value="1"/>
</dbReference>
<evidence type="ECO:0000256" key="2">
    <source>
        <dbReference type="ARBA" id="ARBA00009638"/>
    </source>
</evidence>
<dbReference type="FunFam" id="3.40.50.300:FF:000098">
    <property type="entry name" value="Probable GTP-binding protein EngB"/>
    <property type="match status" value="1"/>
</dbReference>
<dbReference type="HAMAP" id="MF_00321">
    <property type="entry name" value="GTPase_EngB"/>
    <property type="match status" value="1"/>
</dbReference>
<keyword evidence="9 10" id="KW-0131">Cell cycle</keyword>
<evidence type="ECO:0000256" key="5">
    <source>
        <dbReference type="ARBA" id="ARBA00022741"/>
    </source>
</evidence>
<evidence type="ECO:0000313" key="12">
    <source>
        <dbReference type="EMBL" id="OMH39987.1"/>
    </source>
</evidence>
<dbReference type="SUPFAM" id="SSF52540">
    <property type="entry name" value="P-loop containing nucleoside triphosphate hydrolases"/>
    <property type="match status" value="1"/>
</dbReference>
<dbReference type="EMBL" id="MOEN01000035">
    <property type="protein sequence ID" value="OMH39987.1"/>
    <property type="molecule type" value="Genomic_DNA"/>
</dbReference>
<dbReference type="InterPro" id="IPR019987">
    <property type="entry name" value="GTP-bd_ribosome_bio_YsxC"/>
</dbReference>
<keyword evidence="6" id="KW-0460">Magnesium</keyword>
<dbReference type="PANTHER" id="PTHR11649:SF13">
    <property type="entry name" value="ENGB-TYPE G DOMAIN-CONTAINING PROTEIN"/>
    <property type="match status" value="1"/>
</dbReference>
<comment type="caution">
    <text evidence="12">The sequence shown here is derived from an EMBL/GenBank/DDBJ whole genome shotgun (WGS) entry which is preliminary data.</text>
</comment>
<keyword evidence="13" id="KW-1185">Reference proteome</keyword>
<keyword evidence="7 10" id="KW-0342">GTP-binding</keyword>
<dbReference type="InterPro" id="IPR027417">
    <property type="entry name" value="P-loop_NTPase"/>
</dbReference>
<dbReference type="NCBIfam" id="TIGR00231">
    <property type="entry name" value="small_GTP"/>
    <property type="match status" value="1"/>
</dbReference>
<evidence type="ECO:0000256" key="7">
    <source>
        <dbReference type="ARBA" id="ARBA00023134"/>
    </source>
</evidence>